<name>A0A2T4CAU1_TRILO</name>
<evidence type="ECO:0000313" key="1">
    <source>
        <dbReference type="EMBL" id="PTB78697.1"/>
    </source>
</evidence>
<dbReference type="AlphaFoldDB" id="A0A2T4CAU1"/>
<evidence type="ECO:0000313" key="2">
    <source>
        <dbReference type="Proteomes" id="UP000240760"/>
    </source>
</evidence>
<organism evidence="1 2">
    <name type="scientific">Trichoderma longibrachiatum ATCC 18648</name>
    <dbReference type="NCBI Taxonomy" id="983965"/>
    <lineage>
        <taxon>Eukaryota</taxon>
        <taxon>Fungi</taxon>
        <taxon>Dikarya</taxon>
        <taxon>Ascomycota</taxon>
        <taxon>Pezizomycotina</taxon>
        <taxon>Sordariomycetes</taxon>
        <taxon>Hypocreomycetidae</taxon>
        <taxon>Hypocreales</taxon>
        <taxon>Hypocreaceae</taxon>
        <taxon>Trichoderma</taxon>
    </lineage>
</organism>
<accession>A0A2T4CAU1</accession>
<dbReference type="Proteomes" id="UP000240760">
    <property type="component" value="Unassembled WGS sequence"/>
</dbReference>
<keyword evidence="2" id="KW-1185">Reference proteome</keyword>
<protein>
    <submittedName>
        <fullName evidence="1">Uncharacterized protein</fullName>
    </submittedName>
</protein>
<proteinExistence type="predicted"/>
<gene>
    <name evidence="1" type="ORF">M440DRAFT_1199745</name>
</gene>
<dbReference type="EMBL" id="KZ679129">
    <property type="protein sequence ID" value="PTB78697.1"/>
    <property type="molecule type" value="Genomic_DNA"/>
</dbReference>
<reference evidence="1 2" key="1">
    <citation type="submission" date="2016-07" db="EMBL/GenBank/DDBJ databases">
        <title>Multiple horizontal gene transfer events from other fungi enriched the ability of initially mycotrophic Trichoderma (Ascomycota) to feed on dead plant biomass.</title>
        <authorList>
            <consortium name="DOE Joint Genome Institute"/>
            <person name="Aerts A."/>
            <person name="Atanasova L."/>
            <person name="Chenthamara K."/>
            <person name="Zhang J."/>
            <person name="Grujic M."/>
            <person name="Henrissat B."/>
            <person name="Kuo A."/>
            <person name="Salamov A."/>
            <person name="Lipzen A."/>
            <person name="Labutti K."/>
            <person name="Barry K."/>
            <person name="Miao Y."/>
            <person name="Rahimi M.J."/>
            <person name="Shen Q."/>
            <person name="Grigoriev I.V."/>
            <person name="Kubicek C.P."/>
            <person name="Druzhinina I.S."/>
        </authorList>
    </citation>
    <scope>NUCLEOTIDE SEQUENCE [LARGE SCALE GENOMIC DNA]</scope>
    <source>
        <strain evidence="1 2">ATCC 18648</strain>
    </source>
</reference>
<sequence>MGFAAPPHHADVTLLASPCLCPVARSSVSAYCEHRGRKHGRGALYPLDCQQSNSERHGEAQRQAIHVKWHDSSMANLLRCSQFASASSKSSLLTYEHKRSGVASHGHQI</sequence>